<evidence type="ECO:0000313" key="2">
    <source>
        <dbReference type="EMBL" id="QBM28919.1"/>
    </source>
</evidence>
<dbReference type="Proteomes" id="UP000293912">
    <property type="component" value="Chromosome"/>
</dbReference>
<protein>
    <recommendedName>
        <fullName evidence="4">Type IV secretion system protein virB5</fullName>
    </recommendedName>
</protein>
<evidence type="ECO:0008006" key="4">
    <source>
        <dbReference type="Google" id="ProtNLM"/>
    </source>
</evidence>
<keyword evidence="1" id="KW-0732">Signal</keyword>
<name>A0A4P6X1H4_HYDPS</name>
<sequence precursor="true">MKKTVFLTLILLSQGAQAQWAVLDEEVRKLVDRINNVRGSTGQLDDLSPSTNLDMDFSTVAVQNPERFVGTAADCGDRLLNQNHYNACMGLRNLRLTTLKETVDVVNVIVARDRQIKSIINHGSRTANSGELQRLQFELIGLQTRMQNDAMKLQALHFGYKQREKAYEMQMAEARRVSDTRPNSLVNLGPVPFVPPPR</sequence>
<feature type="signal peptide" evidence="1">
    <location>
        <begin position="1"/>
        <end position="18"/>
    </location>
</feature>
<feature type="chain" id="PRO_5020536390" description="Type IV secretion system protein virB5" evidence="1">
    <location>
        <begin position="19"/>
        <end position="198"/>
    </location>
</feature>
<dbReference type="AlphaFoldDB" id="A0A4P6X1H4"/>
<reference evidence="2 3" key="1">
    <citation type="submission" date="2019-03" db="EMBL/GenBank/DDBJ databases">
        <authorList>
            <person name="Sebastian G."/>
            <person name="Baumann P."/>
            <person name="Ruckert C."/>
            <person name="Kalinowski J."/>
            <person name="Nebel B."/>
            <person name="Takors R."/>
            <person name="Blombach B."/>
        </authorList>
    </citation>
    <scope>NUCLEOTIDE SEQUENCE [LARGE SCALE GENOMIC DNA]</scope>
    <source>
        <strain evidence="2 3">DSM 1084</strain>
    </source>
</reference>
<evidence type="ECO:0000256" key="1">
    <source>
        <dbReference type="SAM" id="SignalP"/>
    </source>
</evidence>
<evidence type="ECO:0000313" key="3">
    <source>
        <dbReference type="Proteomes" id="UP000293912"/>
    </source>
</evidence>
<gene>
    <name evidence="2" type="ORF">HPF_14555</name>
</gene>
<proteinExistence type="predicted"/>
<organism evidence="2 3">
    <name type="scientific">Hydrogenophaga pseudoflava</name>
    <name type="common">Pseudomonas carboxydoflava</name>
    <dbReference type="NCBI Taxonomy" id="47421"/>
    <lineage>
        <taxon>Bacteria</taxon>
        <taxon>Pseudomonadati</taxon>
        <taxon>Pseudomonadota</taxon>
        <taxon>Betaproteobacteria</taxon>
        <taxon>Burkholderiales</taxon>
        <taxon>Comamonadaceae</taxon>
        <taxon>Hydrogenophaga</taxon>
    </lineage>
</organism>
<keyword evidence="3" id="KW-1185">Reference proteome</keyword>
<dbReference type="KEGG" id="hpse:HPF_14555"/>
<accession>A0A4P6X1H4</accession>
<dbReference type="EMBL" id="CP037867">
    <property type="protein sequence ID" value="QBM28919.1"/>
    <property type="molecule type" value="Genomic_DNA"/>
</dbReference>